<dbReference type="EC" id="2.1.1.204" evidence="4"/>
<dbReference type="GO" id="GO:0032259">
    <property type="term" value="P:methylation"/>
    <property type="evidence" value="ECO:0007669"/>
    <property type="project" value="UniProtKB-KW"/>
</dbReference>
<dbReference type="InParanoid" id="B0CPJ9"/>
<name>B0CPJ9_LACBS</name>
<dbReference type="GeneID" id="6069082"/>
<dbReference type="Pfam" id="PF00145">
    <property type="entry name" value="DNA_methylase"/>
    <property type="match status" value="1"/>
</dbReference>
<evidence type="ECO:0000256" key="6">
    <source>
        <dbReference type="ARBA" id="ARBA00042810"/>
    </source>
</evidence>
<accession>B0CPJ9</accession>
<evidence type="ECO:0000256" key="4">
    <source>
        <dbReference type="ARBA" id="ARBA00039081"/>
    </source>
</evidence>
<dbReference type="FunCoup" id="B0CPJ9">
    <property type="interactions" value="205"/>
</dbReference>
<dbReference type="InterPro" id="IPR029063">
    <property type="entry name" value="SAM-dependent_MTases_sf"/>
</dbReference>
<dbReference type="PROSITE" id="PS51679">
    <property type="entry name" value="SAM_MT_C5"/>
    <property type="match status" value="1"/>
</dbReference>
<dbReference type="InterPro" id="IPR050750">
    <property type="entry name" value="C5-MTase"/>
</dbReference>
<gene>
    <name evidence="8" type="ORF">LACBIDRAFT_243521</name>
</gene>
<evidence type="ECO:0000256" key="3">
    <source>
        <dbReference type="ARBA" id="ARBA00022691"/>
    </source>
</evidence>
<feature type="active site" evidence="7">
    <location>
        <position position="77"/>
    </location>
</feature>
<dbReference type="RefSeq" id="XP_001873676.1">
    <property type="nucleotide sequence ID" value="XM_001873641.1"/>
</dbReference>
<dbReference type="SUPFAM" id="SSF53335">
    <property type="entry name" value="S-adenosyl-L-methionine-dependent methyltransferases"/>
    <property type="match status" value="1"/>
</dbReference>
<dbReference type="GO" id="GO:0005634">
    <property type="term" value="C:nucleus"/>
    <property type="evidence" value="ECO:0007669"/>
    <property type="project" value="TreeGrafter"/>
</dbReference>
<evidence type="ECO:0000256" key="5">
    <source>
        <dbReference type="ARBA" id="ARBA00039681"/>
    </source>
</evidence>
<dbReference type="KEGG" id="lbc:LACBIDRAFT_243521"/>
<evidence type="ECO:0000256" key="7">
    <source>
        <dbReference type="PROSITE-ProRule" id="PRU01016"/>
    </source>
</evidence>
<proteinExistence type="inferred from homology"/>
<protein>
    <recommendedName>
        <fullName evidence="5">tRNA (cytosine(38)-C(5))-methyltransferase</fullName>
        <ecNumber evidence="4">2.1.1.204</ecNumber>
    </recommendedName>
    <alternativeName>
        <fullName evidence="6">DNA (cytosine-5)-methyltransferase-like protein 2</fullName>
    </alternativeName>
</protein>
<dbReference type="PANTHER" id="PTHR46098:SF1">
    <property type="entry name" value="TRNA (CYTOSINE(38)-C(5))-METHYLTRANSFERASE"/>
    <property type="match status" value="1"/>
</dbReference>
<dbReference type="HOGENOM" id="CLU_049101_0_0_1"/>
<dbReference type="PROSITE" id="PS00095">
    <property type="entry name" value="C5_MTASE_2"/>
    <property type="match status" value="1"/>
</dbReference>
<keyword evidence="9" id="KW-1185">Reference proteome</keyword>
<dbReference type="PANTHER" id="PTHR46098">
    <property type="entry name" value="TRNA (CYTOSINE(38)-C(5))-METHYLTRANSFERASE"/>
    <property type="match status" value="1"/>
</dbReference>
<dbReference type="Proteomes" id="UP000001194">
    <property type="component" value="Unassembled WGS sequence"/>
</dbReference>
<dbReference type="InterPro" id="IPR031303">
    <property type="entry name" value="C5_meth_CS"/>
</dbReference>
<keyword evidence="2 7" id="KW-0808">Transferase</keyword>
<dbReference type="AlphaFoldDB" id="B0CPJ9"/>
<keyword evidence="1 7" id="KW-0489">Methyltransferase</keyword>
<dbReference type="STRING" id="486041.B0CPJ9"/>
<dbReference type="Gene3D" id="3.40.50.150">
    <property type="entry name" value="Vaccinia Virus protein VP39"/>
    <property type="match status" value="1"/>
</dbReference>
<dbReference type="PRINTS" id="PR00105">
    <property type="entry name" value="C5METTRFRASE"/>
</dbReference>
<reference evidence="8 9" key="1">
    <citation type="journal article" date="2008" name="Nature">
        <title>The genome of Laccaria bicolor provides insights into mycorrhizal symbiosis.</title>
        <authorList>
            <person name="Martin F."/>
            <person name="Aerts A."/>
            <person name="Ahren D."/>
            <person name="Brun A."/>
            <person name="Danchin E.G.J."/>
            <person name="Duchaussoy F."/>
            <person name="Gibon J."/>
            <person name="Kohler A."/>
            <person name="Lindquist E."/>
            <person name="Pereda V."/>
            <person name="Salamov A."/>
            <person name="Shapiro H.J."/>
            <person name="Wuyts J."/>
            <person name="Blaudez D."/>
            <person name="Buee M."/>
            <person name="Brokstein P."/>
            <person name="Canbaeck B."/>
            <person name="Cohen D."/>
            <person name="Courty P.E."/>
            <person name="Coutinho P.M."/>
            <person name="Delaruelle C."/>
            <person name="Detter J.C."/>
            <person name="Deveau A."/>
            <person name="DiFazio S."/>
            <person name="Duplessis S."/>
            <person name="Fraissinet-Tachet L."/>
            <person name="Lucic E."/>
            <person name="Frey-Klett P."/>
            <person name="Fourrey C."/>
            <person name="Feussner I."/>
            <person name="Gay G."/>
            <person name="Grimwood J."/>
            <person name="Hoegger P.J."/>
            <person name="Jain P."/>
            <person name="Kilaru S."/>
            <person name="Labbe J."/>
            <person name="Lin Y.C."/>
            <person name="Legue V."/>
            <person name="Le Tacon F."/>
            <person name="Marmeisse R."/>
            <person name="Melayah D."/>
            <person name="Montanini B."/>
            <person name="Muratet M."/>
            <person name="Nehls U."/>
            <person name="Niculita-Hirzel H."/>
            <person name="Oudot-Le Secq M.P."/>
            <person name="Peter M."/>
            <person name="Quesneville H."/>
            <person name="Rajashekar B."/>
            <person name="Reich M."/>
            <person name="Rouhier N."/>
            <person name="Schmutz J."/>
            <person name="Yin T."/>
            <person name="Chalot M."/>
            <person name="Henrissat B."/>
            <person name="Kuees U."/>
            <person name="Lucas S."/>
            <person name="Van de Peer Y."/>
            <person name="Podila G.K."/>
            <person name="Polle A."/>
            <person name="Pukkila P.J."/>
            <person name="Richardson P.M."/>
            <person name="Rouze P."/>
            <person name="Sanders I.R."/>
            <person name="Stajich J.E."/>
            <person name="Tunlid A."/>
            <person name="Tuskan G."/>
            <person name="Grigoriev I.V."/>
        </authorList>
    </citation>
    <scope>NUCLEOTIDE SEQUENCE [LARGE SCALE GENOMIC DNA]</scope>
    <source>
        <strain evidence="9">S238N-H82 / ATCC MYA-4686</strain>
    </source>
</reference>
<evidence type="ECO:0000313" key="9">
    <source>
        <dbReference type="Proteomes" id="UP000001194"/>
    </source>
</evidence>
<dbReference type="InterPro" id="IPR001525">
    <property type="entry name" value="C5_MeTfrase"/>
</dbReference>
<dbReference type="OrthoDB" id="414133at2759"/>
<dbReference type="EMBL" id="DS547091">
    <property type="protein sequence ID" value="EDR15468.1"/>
    <property type="molecule type" value="Genomic_DNA"/>
</dbReference>
<evidence type="ECO:0000256" key="1">
    <source>
        <dbReference type="ARBA" id="ARBA00022603"/>
    </source>
</evidence>
<comment type="similarity">
    <text evidence="7">Belongs to the class I-like SAM-binding methyltransferase superfamily. C5-methyltransferase family.</text>
</comment>
<keyword evidence="3 7" id="KW-0949">S-adenosyl-L-methionine</keyword>
<dbReference type="Gene3D" id="3.90.120.10">
    <property type="entry name" value="DNA Methylase, subunit A, domain 2"/>
    <property type="match status" value="1"/>
</dbReference>
<sequence>MTVRALEFYCGIGGLHFALSRSSLGGTVVRAFDWDQCACRVYKANHSNIVTNVDISTLVAADLAALKADLWLLSPACQPYTILNPKAKDASDPRAQSFLHLIQNVLPELGSTNQHPQRLLVENVAGFETSTTRQILVSILHSLGYSTLELLLTPLQFGIPNSRLRYYLLAKKAPLDPDAIDHGSPTNSVVHDLRRYLDRGYDPQEFLVPDKILKKWGRLFDIVLPSSRRTCCFTRGYTQLVERSGSVLQNNEILDVQPEAVKILHPLGLRYFSPEELLRIFDFNSCDPRADLEPAFHWPDDISTKTKYRLIGNSVNIRVIQELIDYLFED</sequence>
<evidence type="ECO:0000313" key="8">
    <source>
        <dbReference type="EMBL" id="EDR15468.1"/>
    </source>
</evidence>
<dbReference type="GO" id="GO:0008168">
    <property type="term" value="F:methyltransferase activity"/>
    <property type="evidence" value="ECO:0007669"/>
    <property type="project" value="UniProtKB-KW"/>
</dbReference>
<evidence type="ECO:0000256" key="2">
    <source>
        <dbReference type="ARBA" id="ARBA00022679"/>
    </source>
</evidence>
<organism evidence="9">
    <name type="scientific">Laccaria bicolor (strain S238N-H82 / ATCC MYA-4686)</name>
    <name type="common">Bicoloured deceiver</name>
    <name type="synonym">Laccaria laccata var. bicolor</name>
    <dbReference type="NCBI Taxonomy" id="486041"/>
    <lineage>
        <taxon>Eukaryota</taxon>
        <taxon>Fungi</taxon>
        <taxon>Dikarya</taxon>
        <taxon>Basidiomycota</taxon>
        <taxon>Agaricomycotina</taxon>
        <taxon>Agaricomycetes</taxon>
        <taxon>Agaricomycetidae</taxon>
        <taxon>Agaricales</taxon>
        <taxon>Agaricineae</taxon>
        <taxon>Hydnangiaceae</taxon>
        <taxon>Laccaria</taxon>
    </lineage>
</organism>